<proteinExistence type="predicted"/>
<dbReference type="GO" id="GO:0016705">
    <property type="term" value="F:oxidoreductase activity, acting on paired donors, with incorporation or reduction of molecular oxygen"/>
    <property type="evidence" value="ECO:0007669"/>
    <property type="project" value="InterPro"/>
</dbReference>
<reference evidence="1 2" key="1">
    <citation type="submission" date="2015-01" db="EMBL/GenBank/DDBJ databases">
        <title>The Genome Sequence of Ochroconis gallopava CBS43764.</title>
        <authorList>
            <consortium name="The Broad Institute Genomics Platform"/>
            <person name="Cuomo C."/>
            <person name="de Hoog S."/>
            <person name="Gorbushina A."/>
            <person name="Stielow B."/>
            <person name="Teixiera M."/>
            <person name="Abouelleil A."/>
            <person name="Chapman S.B."/>
            <person name="Priest M."/>
            <person name="Young S.K."/>
            <person name="Wortman J."/>
            <person name="Nusbaum C."/>
            <person name="Birren B."/>
        </authorList>
    </citation>
    <scope>NUCLEOTIDE SEQUENCE [LARGE SCALE GENOMIC DNA]</scope>
    <source>
        <strain evidence="1 2">CBS 43764</strain>
    </source>
</reference>
<keyword evidence="2" id="KW-1185">Reference proteome</keyword>
<dbReference type="GO" id="GO:0020037">
    <property type="term" value="F:heme binding"/>
    <property type="evidence" value="ECO:0007669"/>
    <property type="project" value="InterPro"/>
</dbReference>
<accession>A0A0D1XJ05</accession>
<dbReference type="STRING" id="253628.A0A0D1XJ05"/>
<dbReference type="HOGENOM" id="CLU_001570_14_4_1"/>
<dbReference type="SUPFAM" id="SSF48264">
    <property type="entry name" value="Cytochrome P450"/>
    <property type="match status" value="1"/>
</dbReference>
<dbReference type="InterPro" id="IPR036396">
    <property type="entry name" value="Cyt_P450_sf"/>
</dbReference>
<evidence type="ECO:0000313" key="2">
    <source>
        <dbReference type="Proteomes" id="UP000053259"/>
    </source>
</evidence>
<dbReference type="GO" id="GO:0005506">
    <property type="term" value="F:iron ion binding"/>
    <property type="evidence" value="ECO:0007669"/>
    <property type="project" value="InterPro"/>
</dbReference>
<organism evidence="1 2">
    <name type="scientific">Verruconis gallopava</name>
    <dbReference type="NCBI Taxonomy" id="253628"/>
    <lineage>
        <taxon>Eukaryota</taxon>
        <taxon>Fungi</taxon>
        <taxon>Dikarya</taxon>
        <taxon>Ascomycota</taxon>
        <taxon>Pezizomycotina</taxon>
        <taxon>Dothideomycetes</taxon>
        <taxon>Pleosporomycetidae</taxon>
        <taxon>Venturiales</taxon>
        <taxon>Sympoventuriaceae</taxon>
        <taxon>Verruconis</taxon>
    </lineage>
</organism>
<dbReference type="GeneID" id="27314412"/>
<dbReference type="RefSeq" id="XP_016212160.1">
    <property type="nucleotide sequence ID" value="XM_016360078.1"/>
</dbReference>
<evidence type="ECO:0000313" key="1">
    <source>
        <dbReference type="EMBL" id="KIW02291.1"/>
    </source>
</evidence>
<dbReference type="OrthoDB" id="3945418at2759"/>
<dbReference type="Proteomes" id="UP000053259">
    <property type="component" value="Unassembled WGS sequence"/>
</dbReference>
<dbReference type="Gene3D" id="1.10.630.10">
    <property type="entry name" value="Cytochrome P450"/>
    <property type="match status" value="1"/>
</dbReference>
<dbReference type="EMBL" id="KN847550">
    <property type="protein sequence ID" value="KIW02291.1"/>
    <property type="molecule type" value="Genomic_DNA"/>
</dbReference>
<dbReference type="GO" id="GO:0004497">
    <property type="term" value="F:monooxygenase activity"/>
    <property type="evidence" value="ECO:0007669"/>
    <property type="project" value="InterPro"/>
</dbReference>
<gene>
    <name evidence="1" type="ORF">PV09_06439</name>
</gene>
<protein>
    <submittedName>
        <fullName evidence="1">Uncharacterized protein</fullName>
    </submittedName>
</protein>
<name>A0A0D1XJ05_9PEZI</name>
<dbReference type="InParanoid" id="A0A0D1XJ05"/>
<dbReference type="VEuPathDB" id="FungiDB:PV09_06439"/>
<dbReference type="AlphaFoldDB" id="A0A0D1XJ05"/>
<sequence>MSPIANIPSPKLPVLTFWYEFYYDVIKRGKYTYKIAELHDGNEGPIVRISPYDVHVNELEFHDKLYVDSARRRDRWSRAAKAFGHLGSTFATTSEDQHWTRCKPINKVFLAAGGRPAGVAPSVLPRRFLRAPWSVFEGPDRAPNSNPRFYRYMIDVVSTFAFGKAFGSTKSHNFGLEWQRLFMSWSEMAYLSKQFGSLGAVIESLPDGLLQKISSAMSLVIR</sequence>